<evidence type="ECO:0000256" key="8">
    <source>
        <dbReference type="ARBA" id="ARBA00023004"/>
    </source>
</evidence>
<evidence type="ECO:0000256" key="4">
    <source>
        <dbReference type="ARBA" id="ARBA00022516"/>
    </source>
</evidence>
<gene>
    <name evidence="12" type="ORF">GCM10010446_61360</name>
</gene>
<keyword evidence="7" id="KW-0560">Oxidoreductase</keyword>
<evidence type="ECO:0000313" key="12">
    <source>
        <dbReference type="EMBL" id="GAA2967320.1"/>
    </source>
</evidence>
<evidence type="ECO:0000256" key="1">
    <source>
        <dbReference type="ARBA" id="ARBA00001954"/>
    </source>
</evidence>
<dbReference type="PANTHER" id="PTHR31155:SF9">
    <property type="entry name" value="STEAROYL-[ACYL-CARRIER-PROTEIN] 9-DESATURASE 7, CHLOROPLASTIC"/>
    <property type="match status" value="1"/>
</dbReference>
<evidence type="ECO:0000256" key="11">
    <source>
        <dbReference type="SAM" id="MobiDB-lite"/>
    </source>
</evidence>
<name>A0ABN3XPM7_9ACTN</name>
<dbReference type="InterPro" id="IPR012348">
    <property type="entry name" value="RNR-like"/>
</dbReference>
<proteinExistence type="inferred from homology"/>
<evidence type="ECO:0000256" key="3">
    <source>
        <dbReference type="ARBA" id="ARBA00011738"/>
    </source>
</evidence>
<keyword evidence="6" id="KW-0276">Fatty acid metabolism</keyword>
<dbReference type="RefSeq" id="WP_344499637.1">
    <property type="nucleotide sequence ID" value="NZ_BAAAUD010000060.1"/>
</dbReference>
<keyword evidence="8" id="KW-0408">Iron</keyword>
<reference evidence="12 13" key="1">
    <citation type="journal article" date="2019" name="Int. J. Syst. Evol. Microbiol.">
        <title>The Global Catalogue of Microorganisms (GCM) 10K type strain sequencing project: providing services to taxonomists for standard genome sequencing and annotation.</title>
        <authorList>
            <consortium name="The Broad Institute Genomics Platform"/>
            <consortium name="The Broad Institute Genome Sequencing Center for Infectious Disease"/>
            <person name="Wu L."/>
            <person name="Ma J."/>
        </authorList>
    </citation>
    <scope>NUCLEOTIDE SEQUENCE [LARGE SCALE GENOMIC DNA]</scope>
    <source>
        <strain evidence="12 13">JCM 9088</strain>
    </source>
</reference>
<comment type="cofactor">
    <cofactor evidence="1">
        <name>Fe(2+)</name>
        <dbReference type="ChEBI" id="CHEBI:29033"/>
    </cofactor>
</comment>
<feature type="region of interest" description="Disordered" evidence="11">
    <location>
        <begin position="317"/>
        <end position="336"/>
    </location>
</feature>
<evidence type="ECO:0000256" key="10">
    <source>
        <dbReference type="ARBA" id="ARBA00023160"/>
    </source>
</evidence>
<dbReference type="CDD" id="cd01050">
    <property type="entry name" value="Acyl_ACP_Desat"/>
    <property type="match status" value="1"/>
</dbReference>
<keyword evidence="9" id="KW-0443">Lipid metabolism</keyword>
<keyword evidence="13" id="KW-1185">Reference proteome</keyword>
<comment type="subunit">
    <text evidence="3">Homodimer.</text>
</comment>
<keyword evidence="5" id="KW-0479">Metal-binding</keyword>
<dbReference type="InterPro" id="IPR005067">
    <property type="entry name" value="Fatty_acid_desaturase-2"/>
</dbReference>
<keyword evidence="4" id="KW-0444">Lipid biosynthesis</keyword>
<keyword evidence="10" id="KW-0275">Fatty acid biosynthesis</keyword>
<dbReference type="Gene3D" id="1.10.620.20">
    <property type="entry name" value="Ribonucleotide Reductase, subunit A"/>
    <property type="match status" value="1"/>
</dbReference>
<dbReference type="EMBL" id="BAAAUD010000060">
    <property type="protein sequence ID" value="GAA2967320.1"/>
    <property type="molecule type" value="Genomic_DNA"/>
</dbReference>
<organism evidence="12 13">
    <name type="scientific">Streptomyces enissocaesilis</name>
    <dbReference type="NCBI Taxonomy" id="332589"/>
    <lineage>
        <taxon>Bacteria</taxon>
        <taxon>Bacillati</taxon>
        <taxon>Actinomycetota</taxon>
        <taxon>Actinomycetes</taxon>
        <taxon>Kitasatosporales</taxon>
        <taxon>Streptomycetaceae</taxon>
        <taxon>Streptomyces</taxon>
        <taxon>Streptomyces rochei group</taxon>
    </lineage>
</organism>
<evidence type="ECO:0000256" key="2">
    <source>
        <dbReference type="ARBA" id="ARBA00008749"/>
    </source>
</evidence>
<dbReference type="PANTHER" id="PTHR31155">
    <property type="entry name" value="ACYL- ACYL-CARRIER-PROTEIN DESATURASE-RELATED"/>
    <property type="match status" value="1"/>
</dbReference>
<protein>
    <submittedName>
        <fullName evidence="12">Acyl-ACP desaturase</fullName>
    </submittedName>
</protein>
<evidence type="ECO:0000313" key="13">
    <source>
        <dbReference type="Proteomes" id="UP001500403"/>
    </source>
</evidence>
<comment type="caution">
    <text evidence="12">The sequence shown here is derived from an EMBL/GenBank/DDBJ whole genome shotgun (WGS) entry which is preliminary data.</text>
</comment>
<dbReference type="SUPFAM" id="SSF47240">
    <property type="entry name" value="Ferritin-like"/>
    <property type="match status" value="1"/>
</dbReference>
<evidence type="ECO:0000256" key="6">
    <source>
        <dbReference type="ARBA" id="ARBA00022832"/>
    </source>
</evidence>
<dbReference type="Pfam" id="PF03405">
    <property type="entry name" value="FA_desaturase_2"/>
    <property type="match status" value="1"/>
</dbReference>
<feature type="compositionally biased region" description="Gly residues" evidence="11">
    <location>
        <begin position="326"/>
        <end position="336"/>
    </location>
</feature>
<dbReference type="Proteomes" id="UP001500403">
    <property type="component" value="Unassembled WGS sequence"/>
</dbReference>
<evidence type="ECO:0000256" key="7">
    <source>
        <dbReference type="ARBA" id="ARBA00023002"/>
    </source>
</evidence>
<dbReference type="InterPro" id="IPR009078">
    <property type="entry name" value="Ferritin-like_SF"/>
</dbReference>
<sequence length="336" mass="37093">METPDPPPRGKRTPVDFLAELEPCAARSLDRHLAVSREWFPHEFVPWSEAQDFDGPLNGQPWRPGQSSLPAAVRDALVVNLLTEDNLPSYHREIAVRFGRDGAWGTWVHRWTAEEARHADALRGYLYAGRGVDPIALERARMRHMSSGYTSDQPSVVHALAYVTVQELATREAHRNVGQIGGDPLLARLTACIAADENLHMIFYRDLCAGALALAPEEFVPALADVLCGFQMPGHDIPGFRAKAARIAAAGIYDVEVHRDHVVLPLLRRLKIMEHTGLGPAGERARDRIAEHVEELHDKARRFQRLRPPLRRHGILLPGAAAADGPGRGGNGDAAR</sequence>
<dbReference type="PIRSF" id="PIRSF000346">
    <property type="entry name" value="Dlt9_acylACP_des"/>
    <property type="match status" value="1"/>
</dbReference>
<evidence type="ECO:0000256" key="5">
    <source>
        <dbReference type="ARBA" id="ARBA00022723"/>
    </source>
</evidence>
<comment type="similarity">
    <text evidence="2">Belongs to the fatty acid desaturase type 2 family.</text>
</comment>
<evidence type="ECO:0000256" key="9">
    <source>
        <dbReference type="ARBA" id="ARBA00023098"/>
    </source>
</evidence>
<accession>A0ABN3XPM7</accession>